<evidence type="ECO:0000313" key="1">
    <source>
        <dbReference type="EMBL" id="OEJ16111.1"/>
    </source>
</evidence>
<name>A0A1E5NIV7_9SPIR</name>
<protein>
    <submittedName>
        <fullName evidence="1">DUF1318 domain-containing protein</fullName>
    </submittedName>
</protein>
<evidence type="ECO:0000313" key="2">
    <source>
        <dbReference type="Proteomes" id="UP000095247"/>
    </source>
</evidence>
<dbReference type="Proteomes" id="UP000095247">
    <property type="component" value="Unassembled WGS sequence"/>
</dbReference>
<proteinExistence type="predicted"/>
<gene>
    <name evidence="1" type="ORF">BFL38_11750</name>
</gene>
<reference evidence="1 2" key="1">
    <citation type="submission" date="2016-08" db="EMBL/GenBank/DDBJ databases">
        <title>Characterization and recognition of Brachyspira hampsonii sp. nov., a novel intestinal spirochete that is pathogenic to pigs.</title>
        <authorList>
            <person name="Mirajkar N."/>
            <person name="La T."/>
            <person name="Phillips N."/>
            <person name="Hampson D."/>
            <person name="Gebhart C."/>
        </authorList>
    </citation>
    <scope>NUCLEOTIDE SEQUENCE [LARGE SCALE GENOMIC DNA]</scope>
    <source>
        <strain evidence="1 2">P280/1</strain>
    </source>
</reference>
<sequence length="204" mass="23605">MKLYNMIFVLLIAVFIASCSKLIVVQEPEMRVLGGKTLIEAQVLGRYRQIDESAYQISTLSSDEDLNLIMVSTNVSDELAQGYKEALIRSMFNQDEINLYKTNYYIGENNGGYLSYIAFDVSKPKTEYSEERIKYIKEIMEKENTDRRTIAEYLILSDPKLSMANIKEVETALYRRNVQKLIDNSYYQLPDSSWTVYSNENTNS</sequence>
<comment type="caution">
    <text evidence="1">The sequence shown here is derived from an EMBL/GenBank/DDBJ whole genome shotgun (WGS) entry which is preliminary data.</text>
</comment>
<dbReference type="PROSITE" id="PS51257">
    <property type="entry name" value="PROKAR_LIPOPROTEIN"/>
    <property type="match status" value="1"/>
</dbReference>
<organism evidence="1 2">
    <name type="scientific">Brachyspira hampsonii</name>
    <dbReference type="NCBI Taxonomy" id="1287055"/>
    <lineage>
        <taxon>Bacteria</taxon>
        <taxon>Pseudomonadati</taxon>
        <taxon>Spirochaetota</taxon>
        <taxon>Spirochaetia</taxon>
        <taxon>Brachyspirales</taxon>
        <taxon>Brachyspiraceae</taxon>
        <taxon>Brachyspira</taxon>
    </lineage>
</organism>
<accession>A0A1E5NIV7</accession>
<dbReference type="AlphaFoldDB" id="A0A1E5NIV7"/>
<dbReference type="EMBL" id="MDCO01000001">
    <property type="protein sequence ID" value="OEJ16111.1"/>
    <property type="molecule type" value="Genomic_DNA"/>
</dbReference>
<dbReference type="RefSeq" id="WP_069725566.1">
    <property type="nucleotide sequence ID" value="NZ_MDCO01000001.1"/>
</dbReference>